<organism evidence="5 6">
    <name type="scientific">Podospora didyma</name>
    <dbReference type="NCBI Taxonomy" id="330526"/>
    <lineage>
        <taxon>Eukaryota</taxon>
        <taxon>Fungi</taxon>
        <taxon>Dikarya</taxon>
        <taxon>Ascomycota</taxon>
        <taxon>Pezizomycotina</taxon>
        <taxon>Sordariomycetes</taxon>
        <taxon>Sordariomycetidae</taxon>
        <taxon>Sordariales</taxon>
        <taxon>Podosporaceae</taxon>
        <taxon>Podospora</taxon>
    </lineage>
</organism>
<dbReference type="InterPro" id="IPR036318">
    <property type="entry name" value="FAD-bd_PCMH-like_sf"/>
</dbReference>
<dbReference type="GO" id="GO:0016491">
    <property type="term" value="F:oxidoreductase activity"/>
    <property type="evidence" value="ECO:0007669"/>
    <property type="project" value="UniProtKB-KW"/>
</dbReference>
<dbReference type="SUPFAM" id="SSF56176">
    <property type="entry name" value="FAD-binding/transporter-associated domain-like"/>
    <property type="match status" value="1"/>
</dbReference>
<dbReference type="InterPro" id="IPR016169">
    <property type="entry name" value="FAD-bd_PCMH_sub2"/>
</dbReference>
<dbReference type="GO" id="GO:0071949">
    <property type="term" value="F:FAD binding"/>
    <property type="evidence" value="ECO:0007669"/>
    <property type="project" value="InterPro"/>
</dbReference>
<dbReference type="InterPro" id="IPR016166">
    <property type="entry name" value="FAD-bd_PCMH"/>
</dbReference>
<evidence type="ECO:0000256" key="2">
    <source>
        <dbReference type="ARBA" id="ARBA00023002"/>
    </source>
</evidence>
<evidence type="ECO:0000259" key="4">
    <source>
        <dbReference type="PROSITE" id="PS51387"/>
    </source>
</evidence>
<sequence>MAISSFCRTLLFAALPVCQLVAAQTIVVEDVVIAADETTIAPAAAVVAGFAGPEAFQLTDAILANLTTLQLSNISLFAFESDNDFEKRTNEDSCKTVPGDARWPTRAIWSVLNLLTGDALIDTVPIGAVCYPNSGVYDAAKCDRIIAGWALSSTHSADPTSVMSPIFQGETCMPRNGNSSTCTLGGFPTYVVKISTVAQVQLAINLARNLNLRLVVKNTGHDFLGKSAGAYALSIWTHNLKSINYLASVKTPSYTGPAIKLGAGVQVFELYEAANKYNVTAVGGECDGVGVAGGYIAGGGHSPMSSRLGMGADHVLSIGVVLPNGRFVTADETQNTDLFWALRGGGGGTFGVVTSMTVKVHPKVSVAGASFTVVSGADVGISDDLFWAAKLAYVRNFPQYADEGAYAYSMIFPRGAPGSGYIWSMLPWMVPGMSLADFKKMLAPLLADWKALGFPVEITYFETDNFYDAWSKHFPFEGVANANLRTASRLFPRSNWATEESLMAMFNGVRSVVDEGSALIQYNMKADAPAGSTSNAVNTHWRDSVWYAIFGGSWGEGASETYMEEYNRKITEDWMTRLRVFAPGGYGNEGDVMEPEFGDAFFGASYDRLLQIKRQVDPNDVFWAPTAVGSDRFYIEGSRPWLTQQNGRLCKKAA</sequence>
<dbReference type="InterPro" id="IPR050432">
    <property type="entry name" value="FAD-linked_Oxidoreductases_BP"/>
</dbReference>
<comment type="caution">
    <text evidence="5">The sequence shown here is derived from an EMBL/GenBank/DDBJ whole genome shotgun (WGS) entry which is preliminary data.</text>
</comment>
<feature type="signal peptide" evidence="3">
    <location>
        <begin position="1"/>
        <end position="23"/>
    </location>
</feature>
<protein>
    <recommendedName>
        <fullName evidence="4">FAD-binding PCMH-type domain-containing protein</fullName>
    </recommendedName>
</protein>
<reference evidence="5" key="1">
    <citation type="journal article" date="2023" name="Mol. Phylogenet. Evol.">
        <title>Genome-scale phylogeny and comparative genomics of the fungal order Sordariales.</title>
        <authorList>
            <person name="Hensen N."/>
            <person name="Bonometti L."/>
            <person name="Westerberg I."/>
            <person name="Brannstrom I.O."/>
            <person name="Guillou S."/>
            <person name="Cros-Aarteil S."/>
            <person name="Calhoun S."/>
            <person name="Haridas S."/>
            <person name="Kuo A."/>
            <person name="Mondo S."/>
            <person name="Pangilinan J."/>
            <person name="Riley R."/>
            <person name="LaButti K."/>
            <person name="Andreopoulos B."/>
            <person name="Lipzen A."/>
            <person name="Chen C."/>
            <person name="Yan M."/>
            <person name="Daum C."/>
            <person name="Ng V."/>
            <person name="Clum A."/>
            <person name="Steindorff A."/>
            <person name="Ohm R.A."/>
            <person name="Martin F."/>
            <person name="Silar P."/>
            <person name="Natvig D.O."/>
            <person name="Lalanne C."/>
            <person name="Gautier V."/>
            <person name="Ament-Velasquez S.L."/>
            <person name="Kruys A."/>
            <person name="Hutchinson M.I."/>
            <person name="Powell A.J."/>
            <person name="Barry K."/>
            <person name="Miller A.N."/>
            <person name="Grigoriev I.V."/>
            <person name="Debuchy R."/>
            <person name="Gladieux P."/>
            <person name="Hiltunen Thoren M."/>
            <person name="Johannesson H."/>
        </authorList>
    </citation>
    <scope>NUCLEOTIDE SEQUENCE</scope>
    <source>
        <strain evidence="5">CBS 232.78</strain>
    </source>
</reference>
<accession>A0AAE0U3T1</accession>
<dbReference type="Proteomes" id="UP001285441">
    <property type="component" value="Unassembled WGS sequence"/>
</dbReference>
<dbReference type="EMBL" id="JAULSW010000002">
    <property type="protein sequence ID" value="KAK3389560.1"/>
    <property type="molecule type" value="Genomic_DNA"/>
</dbReference>
<feature type="domain" description="FAD-binding PCMH-type" evidence="4">
    <location>
        <begin position="184"/>
        <end position="363"/>
    </location>
</feature>
<evidence type="ECO:0000256" key="1">
    <source>
        <dbReference type="ARBA" id="ARBA00005466"/>
    </source>
</evidence>
<evidence type="ECO:0000256" key="3">
    <source>
        <dbReference type="SAM" id="SignalP"/>
    </source>
</evidence>
<dbReference type="InterPro" id="IPR006094">
    <property type="entry name" value="Oxid_FAD_bind_N"/>
</dbReference>
<evidence type="ECO:0000313" key="5">
    <source>
        <dbReference type="EMBL" id="KAK3389560.1"/>
    </source>
</evidence>
<proteinExistence type="inferred from homology"/>
<keyword evidence="6" id="KW-1185">Reference proteome</keyword>
<dbReference type="Gene3D" id="3.30.465.10">
    <property type="match status" value="2"/>
</dbReference>
<name>A0AAE0U3T1_9PEZI</name>
<dbReference type="PANTHER" id="PTHR13878">
    <property type="entry name" value="GULONOLACTONE OXIDASE"/>
    <property type="match status" value="1"/>
</dbReference>
<dbReference type="PROSITE" id="PS51387">
    <property type="entry name" value="FAD_PCMH"/>
    <property type="match status" value="1"/>
</dbReference>
<keyword evidence="3" id="KW-0732">Signal</keyword>
<feature type="chain" id="PRO_5041899021" description="FAD-binding PCMH-type domain-containing protein" evidence="3">
    <location>
        <begin position="24"/>
        <end position="654"/>
    </location>
</feature>
<dbReference type="Pfam" id="PF01565">
    <property type="entry name" value="FAD_binding_4"/>
    <property type="match status" value="1"/>
</dbReference>
<evidence type="ECO:0000313" key="6">
    <source>
        <dbReference type="Proteomes" id="UP001285441"/>
    </source>
</evidence>
<reference evidence="5" key="2">
    <citation type="submission" date="2023-06" db="EMBL/GenBank/DDBJ databases">
        <authorList>
            <consortium name="Lawrence Berkeley National Laboratory"/>
            <person name="Haridas S."/>
            <person name="Hensen N."/>
            <person name="Bonometti L."/>
            <person name="Westerberg I."/>
            <person name="Brannstrom I.O."/>
            <person name="Guillou S."/>
            <person name="Cros-Aarteil S."/>
            <person name="Calhoun S."/>
            <person name="Kuo A."/>
            <person name="Mondo S."/>
            <person name="Pangilinan J."/>
            <person name="Riley R."/>
            <person name="LaButti K."/>
            <person name="Andreopoulos B."/>
            <person name="Lipzen A."/>
            <person name="Chen C."/>
            <person name="Yanf M."/>
            <person name="Daum C."/>
            <person name="Ng V."/>
            <person name="Clum A."/>
            <person name="Steindorff A."/>
            <person name="Ohm R."/>
            <person name="Martin F."/>
            <person name="Silar P."/>
            <person name="Natvig D."/>
            <person name="Lalanne C."/>
            <person name="Gautier V."/>
            <person name="Ament-velasquez S.L."/>
            <person name="Kruys A."/>
            <person name="Hutchinson M.I."/>
            <person name="Powell A.J."/>
            <person name="Barry K."/>
            <person name="Miller A.N."/>
            <person name="Grigoriev I.V."/>
            <person name="Debuchy R."/>
            <person name="Gladieux P."/>
            <person name="Thoren M.H."/>
            <person name="Johannesson H."/>
        </authorList>
    </citation>
    <scope>NUCLEOTIDE SEQUENCE</scope>
    <source>
        <strain evidence="5">CBS 232.78</strain>
    </source>
</reference>
<dbReference type="AlphaFoldDB" id="A0AAE0U3T1"/>
<dbReference type="PANTHER" id="PTHR13878:SF91">
    <property type="entry name" value="FAD BINDING DOMAIN PROTEIN (AFU_ORTHOLOGUE AFUA_6G12070)-RELATED"/>
    <property type="match status" value="1"/>
</dbReference>
<gene>
    <name evidence="5" type="ORF">B0H63DRAFT_101611</name>
</gene>
<dbReference type="Pfam" id="PF08031">
    <property type="entry name" value="BBE"/>
    <property type="match status" value="1"/>
</dbReference>
<dbReference type="InterPro" id="IPR012951">
    <property type="entry name" value="BBE"/>
</dbReference>
<comment type="similarity">
    <text evidence="1">Belongs to the oxygen-dependent FAD-linked oxidoreductase family.</text>
</comment>
<keyword evidence="2" id="KW-0560">Oxidoreductase</keyword>